<name>A0ABD2ZBC2_9GENT</name>
<comment type="caution">
    <text evidence="1">The sequence shown here is derived from an EMBL/GenBank/DDBJ whole genome shotgun (WGS) entry which is preliminary data.</text>
</comment>
<dbReference type="Proteomes" id="UP001630127">
    <property type="component" value="Unassembled WGS sequence"/>
</dbReference>
<organism evidence="1 2">
    <name type="scientific">Cinchona calisaya</name>
    <dbReference type="NCBI Taxonomy" id="153742"/>
    <lineage>
        <taxon>Eukaryota</taxon>
        <taxon>Viridiplantae</taxon>
        <taxon>Streptophyta</taxon>
        <taxon>Embryophyta</taxon>
        <taxon>Tracheophyta</taxon>
        <taxon>Spermatophyta</taxon>
        <taxon>Magnoliopsida</taxon>
        <taxon>eudicotyledons</taxon>
        <taxon>Gunneridae</taxon>
        <taxon>Pentapetalae</taxon>
        <taxon>asterids</taxon>
        <taxon>lamiids</taxon>
        <taxon>Gentianales</taxon>
        <taxon>Rubiaceae</taxon>
        <taxon>Cinchonoideae</taxon>
        <taxon>Cinchoneae</taxon>
        <taxon>Cinchona</taxon>
    </lineage>
</organism>
<accession>A0ABD2ZBC2</accession>
<dbReference type="EMBL" id="JBJUIK010000010">
    <property type="protein sequence ID" value="KAL3516771.1"/>
    <property type="molecule type" value="Genomic_DNA"/>
</dbReference>
<keyword evidence="2" id="KW-1185">Reference proteome</keyword>
<dbReference type="AlphaFoldDB" id="A0ABD2ZBC2"/>
<proteinExistence type="predicted"/>
<reference evidence="1 2" key="1">
    <citation type="submission" date="2024-11" db="EMBL/GenBank/DDBJ databases">
        <title>A near-complete genome assembly of Cinchona calisaya.</title>
        <authorList>
            <person name="Lian D.C."/>
            <person name="Zhao X.W."/>
            <person name="Wei L."/>
        </authorList>
    </citation>
    <scope>NUCLEOTIDE SEQUENCE [LARGE SCALE GENOMIC DNA]</scope>
    <source>
        <tissue evidence="1">Nenye</tissue>
    </source>
</reference>
<gene>
    <name evidence="1" type="ORF">ACH5RR_023673</name>
</gene>
<sequence>MSGSGPLISLDHARIHRPIESACSWMLYRNPWLFLSQEVGNQVLSDDEKSFYLLLKTRNVGNVRRRLSVSDGQIPMVGISLKAQTERINGLLEGYLSHFSANQKDWSCWMLLSAAIT</sequence>
<evidence type="ECO:0000313" key="1">
    <source>
        <dbReference type="EMBL" id="KAL3516771.1"/>
    </source>
</evidence>
<protein>
    <submittedName>
        <fullName evidence="1">Uncharacterized protein</fullName>
    </submittedName>
</protein>
<evidence type="ECO:0000313" key="2">
    <source>
        <dbReference type="Proteomes" id="UP001630127"/>
    </source>
</evidence>